<dbReference type="PANTHER" id="PTHR43257">
    <property type="entry name" value="PYRUVATE DEHYDROGENASE E1 COMPONENT BETA SUBUNIT"/>
    <property type="match status" value="1"/>
</dbReference>
<dbReference type="SUPFAM" id="SSF52518">
    <property type="entry name" value="Thiamin diphosphate-binding fold (THDP-binding)"/>
    <property type="match status" value="1"/>
</dbReference>
<reference evidence="6 7" key="1">
    <citation type="submission" date="2018-04" db="EMBL/GenBank/DDBJ databases">
        <title>Novel actinobacteria from marine sediment.</title>
        <authorList>
            <person name="Ng Z.Y."/>
            <person name="Tan G.Y.A."/>
        </authorList>
    </citation>
    <scope>NUCLEOTIDE SEQUENCE [LARGE SCALE GENOMIC DNA]</scope>
    <source>
        <strain evidence="6 7">TPS81</strain>
    </source>
</reference>
<dbReference type="Gene3D" id="3.40.50.970">
    <property type="match status" value="1"/>
</dbReference>
<dbReference type="OrthoDB" id="3457658at2"/>
<dbReference type="InterPro" id="IPR029061">
    <property type="entry name" value="THDP-binding"/>
</dbReference>
<dbReference type="Pfam" id="PF02779">
    <property type="entry name" value="Transket_pyr"/>
    <property type="match status" value="1"/>
</dbReference>
<dbReference type="SMART" id="SM00861">
    <property type="entry name" value="Transket_pyr"/>
    <property type="match status" value="1"/>
</dbReference>
<dbReference type="CDD" id="cd07036">
    <property type="entry name" value="TPP_PYR_E1-PDHc-beta_like"/>
    <property type="match status" value="1"/>
</dbReference>
<dbReference type="FunFam" id="3.40.50.970:FF:000001">
    <property type="entry name" value="Pyruvate dehydrogenase E1 beta subunit"/>
    <property type="match status" value="1"/>
</dbReference>
<accession>A0A368T9W6</accession>
<evidence type="ECO:0000256" key="1">
    <source>
        <dbReference type="ARBA" id="ARBA00001964"/>
    </source>
</evidence>
<dbReference type="AlphaFoldDB" id="A0A368T9W6"/>
<evidence type="ECO:0000313" key="6">
    <source>
        <dbReference type="EMBL" id="RCV61557.1"/>
    </source>
</evidence>
<sequence>MTTSAPAARGERDGRADGAAPARPAVLTMQQAINRALAEALAEDPRTLVFGEDVGRLGGVFRVTDGLQRRFGEDRVFDTPLAESGIVGLAVGLAMNGWRPVPELQFDGFAYPAVDQIVNQVARMHYRTRGAAPMPVTLRVPSFGGIRAPEHHGESLEALFAHVPGLKVCAPSSPAEAHQLLLQSVRADDPVVYLEPKARYWERGPVPDDGPAPPVGTSRVVRPGRHATLVAWGAMVHRCLQVARLAAEDGVELEVVDLRWLKPIDADGLAASVARTRRAVVVHEAPLTAGLGAEVAALVQERAFRSLAAPVQRVTGFDVPYPAGPLEPKYLPTVDRVLLAVQRVLEF</sequence>
<keyword evidence="7" id="KW-1185">Reference proteome</keyword>
<keyword evidence="3" id="KW-0786">Thiamine pyrophosphate</keyword>
<dbReference type="Proteomes" id="UP000253318">
    <property type="component" value="Unassembled WGS sequence"/>
</dbReference>
<organism evidence="6 7">
    <name type="scientific">Marinitenerispora sediminis</name>
    <dbReference type="NCBI Taxonomy" id="1931232"/>
    <lineage>
        <taxon>Bacteria</taxon>
        <taxon>Bacillati</taxon>
        <taxon>Actinomycetota</taxon>
        <taxon>Actinomycetes</taxon>
        <taxon>Streptosporangiales</taxon>
        <taxon>Nocardiopsidaceae</taxon>
        <taxon>Marinitenerispora</taxon>
    </lineage>
</organism>
<proteinExistence type="predicted"/>
<evidence type="ECO:0000256" key="4">
    <source>
        <dbReference type="SAM" id="MobiDB-lite"/>
    </source>
</evidence>
<dbReference type="FunFam" id="3.40.50.920:FF:000001">
    <property type="entry name" value="Pyruvate dehydrogenase E1 beta subunit"/>
    <property type="match status" value="1"/>
</dbReference>
<gene>
    <name evidence="6" type="ORF">DEF24_04070</name>
</gene>
<keyword evidence="2" id="KW-0560">Oxidoreductase</keyword>
<feature type="region of interest" description="Disordered" evidence="4">
    <location>
        <begin position="1"/>
        <end position="22"/>
    </location>
</feature>
<dbReference type="EMBL" id="QEIN01000018">
    <property type="protein sequence ID" value="RCV61557.1"/>
    <property type="molecule type" value="Genomic_DNA"/>
</dbReference>
<dbReference type="PANTHER" id="PTHR43257:SF2">
    <property type="entry name" value="PYRUVATE DEHYDROGENASE E1 COMPONENT SUBUNIT BETA"/>
    <property type="match status" value="1"/>
</dbReference>
<evidence type="ECO:0000259" key="5">
    <source>
        <dbReference type="SMART" id="SM00861"/>
    </source>
</evidence>
<evidence type="ECO:0000256" key="2">
    <source>
        <dbReference type="ARBA" id="ARBA00023002"/>
    </source>
</evidence>
<dbReference type="GO" id="GO:0016491">
    <property type="term" value="F:oxidoreductase activity"/>
    <property type="evidence" value="ECO:0007669"/>
    <property type="project" value="UniProtKB-KW"/>
</dbReference>
<dbReference type="InterPro" id="IPR005475">
    <property type="entry name" value="Transketolase-like_Pyr-bd"/>
</dbReference>
<evidence type="ECO:0000313" key="7">
    <source>
        <dbReference type="Proteomes" id="UP000253318"/>
    </source>
</evidence>
<comment type="cofactor">
    <cofactor evidence="1">
        <name>thiamine diphosphate</name>
        <dbReference type="ChEBI" id="CHEBI:58937"/>
    </cofactor>
</comment>
<protein>
    <submittedName>
        <fullName evidence="6">Alpha-ketoacid dehydrogenase subunit beta</fullName>
    </submittedName>
</protein>
<dbReference type="Pfam" id="PF02780">
    <property type="entry name" value="Transketolase_C"/>
    <property type="match status" value="1"/>
</dbReference>
<dbReference type="GO" id="GO:0000287">
    <property type="term" value="F:magnesium ion binding"/>
    <property type="evidence" value="ECO:0007669"/>
    <property type="project" value="UniProtKB-ARBA"/>
</dbReference>
<dbReference type="InterPro" id="IPR009014">
    <property type="entry name" value="Transketo_C/PFOR_II"/>
</dbReference>
<feature type="domain" description="Transketolase-like pyrimidine-binding" evidence="5">
    <location>
        <begin position="27"/>
        <end position="202"/>
    </location>
</feature>
<dbReference type="SUPFAM" id="SSF52922">
    <property type="entry name" value="TK C-terminal domain-like"/>
    <property type="match status" value="1"/>
</dbReference>
<comment type="caution">
    <text evidence="6">The sequence shown here is derived from an EMBL/GenBank/DDBJ whole genome shotgun (WGS) entry which is preliminary data.</text>
</comment>
<dbReference type="Gene3D" id="3.40.50.920">
    <property type="match status" value="1"/>
</dbReference>
<evidence type="ECO:0000256" key="3">
    <source>
        <dbReference type="ARBA" id="ARBA00023052"/>
    </source>
</evidence>
<name>A0A368T9W6_9ACTN</name>
<dbReference type="InterPro" id="IPR033248">
    <property type="entry name" value="Transketolase_C"/>
</dbReference>